<dbReference type="GO" id="GO:0003700">
    <property type="term" value="F:DNA-binding transcription factor activity"/>
    <property type="evidence" value="ECO:0007669"/>
    <property type="project" value="TreeGrafter"/>
</dbReference>
<dbReference type="InterPro" id="IPR036390">
    <property type="entry name" value="WH_DNA-bd_sf"/>
</dbReference>
<dbReference type="Proteomes" id="UP000250434">
    <property type="component" value="Chromosome"/>
</dbReference>
<evidence type="ECO:0000256" key="2">
    <source>
        <dbReference type="ARBA" id="ARBA00023125"/>
    </source>
</evidence>
<organism evidence="6 7">
    <name type="scientific">Amycolatopsis albispora</name>
    <dbReference type="NCBI Taxonomy" id="1804986"/>
    <lineage>
        <taxon>Bacteria</taxon>
        <taxon>Bacillati</taxon>
        <taxon>Actinomycetota</taxon>
        <taxon>Actinomycetes</taxon>
        <taxon>Pseudonocardiales</taxon>
        <taxon>Pseudonocardiaceae</taxon>
        <taxon>Amycolatopsis</taxon>
    </lineage>
</organism>
<dbReference type="InterPro" id="IPR029016">
    <property type="entry name" value="GAF-like_dom_sf"/>
</dbReference>
<evidence type="ECO:0000256" key="3">
    <source>
        <dbReference type="ARBA" id="ARBA00023163"/>
    </source>
</evidence>
<evidence type="ECO:0000313" key="7">
    <source>
        <dbReference type="Proteomes" id="UP000250434"/>
    </source>
</evidence>
<keyword evidence="1" id="KW-0805">Transcription regulation</keyword>
<dbReference type="InterPro" id="IPR036388">
    <property type="entry name" value="WH-like_DNA-bd_sf"/>
</dbReference>
<dbReference type="RefSeq" id="WP_113693378.1">
    <property type="nucleotide sequence ID" value="NZ_CP015163.1"/>
</dbReference>
<evidence type="ECO:0000259" key="4">
    <source>
        <dbReference type="PROSITE" id="PS51077"/>
    </source>
</evidence>
<evidence type="ECO:0000259" key="5">
    <source>
        <dbReference type="PROSITE" id="PS51078"/>
    </source>
</evidence>
<dbReference type="SUPFAM" id="SSF46785">
    <property type="entry name" value="Winged helix' DNA-binding domain"/>
    <property type="match status" value="1"/>
</dbReference>
<dbReference type="OrthoDB" id="8479143at2"/>
<dbReference type="GO" id="GO:0003677">
    <property type="term" value="F:DNA binding"/>
    <property type="evidence" value="ECO:0007669"/>
    <property type="project" value="UniProtKB-KW"/>
</dbReference>
<feature type="domain" description="IclR-ED" evidence="5">
    <location>
        <begin position="78"/>
        <end position="260"/>
    </location>
</feature>
<keyword evidence="2" id="KW-0238">DNA-binding</keyword>
<sequence length="267" mass="28681">MVVGDARAGVRQPSQPILVLAKSRRVIDVVAADPGGLTWRQVQRATGLPVSTTVRLLQNLVAEGFLDVIAGRYLVGLGVLRWARSRRIESRLTLLAQPELDALRDATGETAVLFVRHGDQRVLVGLSETRHEVVRLVGIGQVMPLHAGSAGKVFLAYEDEVRDRVLDFGELTAYTPGTIVDADRLRAELVGIQACGWADSVAERDHGTASISAPVHDHTGELAAVIGIGVPEQRFTDANRPKWTEAVVTAARRLSAAMGHAERGADG</sequence>
<keyword evidence="3" id="KW-0804">Transcription</keyword>
<evidence type="ECO:0008006" key="8">
    <source>
        <dbReference type="Google" id="ProtNLM"/>
    </source>
</evidence>
<dbReference type="Gene3D" id="3.30.450.40">
    <property type="match status" value="1"/>
</dbReference>
<dbReference type="PROSITE" id="PS51078">
    <property type="entry name" value="ICLR_ED"/>
    <property type="match status" value="1"/>
</dbReference>
<dbReference type="InterPro" id="IPR014757">
    <property type="entry name" value="Tscrpt_reg_IclR_C"/>
</dbReference>
<dbReference type="Pfam" id="PF09339">
    <property type="entry name" value="HTH_IclR"/>
    <property type="match status" value="1"/>
</dbReference>
<dbReference type="PANTHER" id="PTHR30136">
    <property type="entry name" value="HELIX-TURN-HELIX TRANSCRIPTIONAL REGULATOR, ICLR FAMILY"/>
    <property type="match status" value="1"/>
</dbReference>
<dbReference type="AlphaFoldDB" id="A0A344L7W3"/>
<dbReference type="Pfam" id="PF01614">
    <property type="entry name" value="IclR_C"/>
    <property type="match status" value="1"/>
</dbReference>
<name>A0A344L7W3_9PSEU</name>
<dbReference type="InterPro" id="IPR050707">
    <property type="entry name" value="HTH_MetabolicPath_Reg"/>
</dbReference>
<evidence type="ECO:0000313" key="6">
    <source>
        <dbReference type="EMBL" id="AXB44137.1"/>
    </source>
</evidence>
<gene>
    <name evidence="6" type="ORF">A4R43_17745</name>
</gene>
<dbReference type="SUPFAM" id="SSF55781">
    <property type="entry name" value="GAF domain-like"/>
    <property type="match status" value="1"/>
</dbReference>
<protein>
    <recommendedName>
        <fullName evidence="8">IclR family transcriptional regulator</fullName>
    </recommendedName>
</protein>
<dbReference type="InterPro" id="IPR005471">
    <property type="entry name" value="Tscrpt_reg_IclR_N"/>
</dbReference>
<dbReference type="GO" id="GO:0045892">
    <property type="term" value="P:negative regulation of DNA-templated transcription"/>
    <property type="evidence" value="ECO:0007669"/>
    <property type="project" value="TreeGrafter"/>
</dbReference>
<feature type="domain" description="HTH iclR-type" evidence="4">
    <location>
        <begin position="17"/>
        <end position="77"/>
    </location>
</feature>
<proteinExistence type="predicted"/>
<dbReference type="EMBL" id="CP015163">
    <property type="protein sequence ID" value="AXB44137.1"/>
    <property type="molecule type" value="Genomic_DNA"/>
</dbReference>
<dbReference type="PROSITE" id="PS51077">
    <property type="entry name" value="HTH_ICLR"/>
    <property type="match status" value="1"/>
</dbReference>
<reference evidence="6 7" key="1">
    <citation type="submission" date="2016-04" db="EMBL/GenBank/DDBJ databases">
        <title>Complete genome sequence and analysis of deep-sea sediment isolate, Amycolatopsis sp. WP1.</title>
        <authorList>
            <person name="Wang H."/>
            <person name="Chen S."/>
            <person name="Wu Q."/>
        </authorList>
    </citation>
    <scope>NUCLEOTIDE SEQUENCE [LARGE SCALE GENOMIC DNA]</scope>
    <source>
        <strain evidence="6 7">WP1</strain>
    </source>
</reference>
<dbReference type="SMART" id="SM00346">
    <property type="entry name" value="HTH_ICLR"/>
    <property type="match status" value="1"/>
</dbReference>
<dbReference type="KEGG" id="aab:A4R43_17745"/>
<dbReference type="PANTHER" id="PTHR30136:SF35">
    <property type="entry name" value="HTH-TYPE TRANSCRIPTIONAL REGULATOR RV1719"/>
    <property type="match status" value="1"/>
</dbReference>
<evidence type="ECO:0000256" key="1">
    <source>
        <dbReference type="ARBA" id="ARBA00023015"/>
    </source>
</evidence>
<accession>A0A344L7W3</accession>
<keyword evidence="7" id="KW-1185">Reference proteome</keyword>
<dbReference type="Gene3D" id="1.10.10.10">
    <property type="entry name" value="Winged helix-like DNA-binding domain superfamily/Winged helix DNA-binding domain"/>
    <property type="match status" value="1"/>
</dbReference>